<proteinExistence type="predicted"/>
<keyword evidence="1" id="KW-1185">Reference proteome</keyword>
<dbReference type="RefSeq" id="XP_070852275.1">
    <property type="nucleotide sequence ID" value="XM_070996174.1"/>
</dbReference>
<sequence>MTSTLTAAAGEAGPQGPIWNNRVRFWRRSRTPKSCWITWSSTTGLYLPRQQPMSNVDQPFWRTREGLVCGLKLQGFYTIYTHMSAPRTEQGLLASAYMPHDEAALTEPFIKLQ</sequence>
<gene>
    <name evidence="2" type="primary">LOC139353045</name>
    <name evidence="3" type="synonym">LOC139353046</name>
</gene>
<accession>A0ABM4TQN0</accession>
<name>A0ABM4TQN0_DROSZ</name>
<dbReference type="RefSeq" id="XP_070852276.1">
    <property type="nucleotide sequence ID" value="XM_070996175.1"/>
</dbReference>
<evidence type="ECO:0000313" key="1">
    <source>
        <dbReference type="Proteomes" id="UP001652628"/>
    </source>
</evidence>
<reference evidence="2 3" key="1">
    <citation type="submission" date="2025-05" db="UniProtKB">
        <authorList>
            <consortium name="RefSeq"/>
        </authorList>
    </citation>
    <scope>IDENTIFICATION</scope>
</reference>
<protein>
    <submittedName>
        <fullName evidence="2 3">Uncharacterized protein</fullName>
    </submittedName>
</protein>
<evidence type="ECO:0000313" key="3">
    <source>
        <dbReference type="RefSeq" id="XP_070852276.1"/>
    </source>
</evidence>
<organism evidence="1 2">
    <name type="scientific">Drosophila suzukii</name>
    <name type="common">Spotted-wing drosophila fruit fly</name>
    <dbReference type="NCBI Taxonomy" id="28584"/>
    <lineage>
        <taxon>Eukaryota</taxon>
        <taxon>Metazoa</taxon>
        <taxon>Ecdysozoa</taxon>
        <taxon>Arthropoda</taxon>
        <taxon>Hexapoda</taxon>
        <taxon>Insecta</taxon>
        <taxon>Pterygota</taxon>
        <taxon>Neoptera</taxon>
        <taxon>Endopterygota</taxon>
        <taxon>Diptera</taxon>
        <taxon>Brachycera</taxon>
        <taxon>Muscomorpha</taxon>
        <taxon>Ephydroidea</taxon>
        <taxon>Drosophilidae</taxon>
        <taxon>Drosophila</taxon>
        <taxon>Sophophora</taxon>
    </lineage>
</organism>
<evidence type="ECO:0000313" key="2">
    <source>
        <dbReference type="RefSeq" id="XP_070852275.1"/>
    </source>
</evidence>
<dbReference type="GeneID" id="139353045"/>
<dbReference type="Proteomes" id="UP001652628">
    <property type="component" value="Chromosome 3"/>
</dbReference>